<comment type="caution">
    <text evidence="2">The sequence shown here is derived from an EMBL/GenBank/DDBJ whole genome shotgun (WGS) entry which is preliminary data.</text>
</comment>
<dbReference type="SUPFAM" id="SSF51197">
    <property type="entry name" value="Clavaminate synthase-like"/>
    <property type="match status" value="1"/>
</dbReference>
<dbReference type="RefSeq" id="WP_043962751.1">
    <property type="nucleotide sequence ID" value="NZ_JBEZEN010000004.1"/>
</dbReference>
<dbReference type="Pfam" id="PF13532">
    <property type="entry name" value="2OG-FeII_Oxy_2"/>
    <property type="match status" value="1"/>
</dbReference>
<dbReference type="InterPro" id="IPR037151">
    <property type="entry name" value="AlkB-like_sf"/>
</dbReference>
<evidence type="ECO:0000313" key="3">
    <source>
        <dbReference type="Proteomes" id="UP000032254"/>
    </source>
</evidence>
<reference evidence="2 3" key="1">
    <citation type="submission" date="2015-01" db="EMBL/GenBank/DDBJ databases">
        <title>Sequencing and annotation of Micromonospora carbonacea strain JXNU-1 genome.</title>
        <authorList>
            <person name="Long Z."/>
            <person name="Huang Y."/>
            <person name="Jiang Y."/>
        </authorList>
    </citation>
    <scope>NUCLEOTIDE SEQUENCE [LARGE SCALE GENOMIC DNA]</scope>
    <source>
        <strain evidence="2 3">JXNU-1</strain>
    </source>
</reference>
<dbReference type="EMBL" id="JXSX01000001">
    <property type="protein sequence ID" value="KIR65924.1"/>
    <property type="molecule type" value="Genomic_DNA"/>
</dbReference>
<dbReference type="PANTHER" id="PTHR31212">
    <property type="entry name" value="ALPHA-KETOGLUTARATE-DEPENDENT DIOXYGENASE ALKB HOMOLOG 3"/>
    <property type="match status" value="1"/>
</dbReference>
<gene>
    <name evidence="2" type="ORF">TK50_11630</name>
</gene>
<feature type="domain" description="Fe2OG dioxygenase" evidence="1">
    <location>
        <begin position="110"/>
        <end position="208"/>
    </location>
</feature>
<organism evidence="2 3">
    <name type="scientific">Micromonospora haikouensis</name>
    <dbReference type="NCBI Taxonomy" id="686309"/>
    <lineage>
        <taxon>Bacteria</taxon>
        <taxon>Bacillati</taxon>
        <taxon>Actinomycetota</taxon>
        <taxon>Actinomycetes</taxon>
        <taxon>Micromonosporales</taxon>
        <taxon>Micromonosporaceae</taxon>
        <taxon>Micromonospora</taxon>
    </lineage>
</organism>
<dbReference type="InterPro" id="IPR005123">
    <property type="entry name" value="Oxoglu/Fe-dep_dioxygenase_dom"/>
</dbReference>
<keyword evidence="3" id="KW-1185">Reference proteome</keyword>
<evidence type="ECO:0000313" key="2">
    <source>
        <dbReference type="EMBL" id="KIR65924.1"/>
    </source>
</evidence>
<dbReference type="PATRIC" id="fig|47853.6.peg.2464"/>
<evidence type="ECO:0000259" key="1">
    <source>
        <dbReference type="PROSITE" id="PS51471"/>
    </source>
</evidence>
<name>A0A0D0X4Y4_9ACTN</name>
<dbReference type="PROSITE" id="PS51471">
    <property type="entry name" value="FE2OG_OXY"/>
    <property type="match status" value="1"/>
</dbReference>
<dbReference type="GeneID" id="301304775"/>
<dbReference type="OrthoDB" id="190276at2"/>
<dbReference type="FunFam" id="2.60.120.590:FF:000011">
    <property type="entry name" value="Alpha-ketoglutarate-dependent dioxygenase AlkB"/>
    <property type="match status" value="1"/>
</dbReference>
<sequence length="210" mass="22743">MSGAAYQPSMLDLAADGPSLGPLAGLRRHPLTRGAWVDHLPGWVRGSDAVLDVLLADVPWRAERRTMYDARVDVPRLLCWYSGHRELPHPVLTRARAALTAHYAPELGEPFVTAGMCLYRDGRDSVAWHGDTLGRSAHTDTMVAIVSFGAPRPLLLRPRGGGPGLRFPLGHGDLVVMGGSCQRTWEHAIPKTARPVGPRVSVQFRPAGVA</sequence>
<proteinExistence type="predicted"/>
<dbReference type="InterPro" id="IPR032854">
    <property type="entry name" value="ALKBH3"/>
</dbReference>
<protein>
    <submittedName>
        <fullName evidence="2">DNA repair protein</fullName>
    </submittedName>
</protein>
<dbReference type="PANTHER" id="PTHR31212:SF4">
    <property type="entry name" value="ALPHA-KETOGLUTARATE-DEPENDENT DIOXYGENASE ALKB HOMOLOG 3"/>
    <property type="match status" value="1"/>
</dbReference>
<dbReference type="GO" id="GO:0006307">
    <property type="term" value="P:DNA alkylation repair"/>
    <property type="evidence" value="ECO:0007669"/>
    <property type="project" value="InterPro"/>
</dbReference>
<dbReference type="Proteomes" id="UP000032254">
    <property type="component" value="Unassembled WGS sequence"/>
</dbReference>
<dbReference type="AlphaFoldDB" id="A0A0D0X4Y4"/>
<dbReference type="InterPro" id="IPR027450">
    <property type="entry name" value="AlkB-like"/>
</dbReference>
<accession>A0A0D0X4Y4</accession>
<dbReference type="Gene3D" id="2.60.120.590">
    <property type="entry name" value="Alpha-ketoglutarate-dependent dioxygenase AlkB-like"/>
    <property type="match status" value="1"/>
</dbReference>
<dbReference type="GO" id="GO:0051213">
    <property type="term" value="F:dioxygenase activity"/>
    <property type="evidence" value="ECO:0007669"/>
    <property type="project" value="InterPro"/>
</dbReference>